<evidence type="ECO:0000313" key="2">
    <source>
        <dbReference type="EMBL" id="KAF2639147.1"/>
    </source>
</evidence>
<dbReference type="OrthoDB" id="5428081at2759"/>
<reference evidence="2" key="1">
    <citation type="journal article" date="2020" name="Stud. Mycol.">
        <title>101 Dothideomycetes genomes: a test case for predicting lifestyles and emergence of pathogens.</title>
        <authorList>
            <person name="Haridas S."/>
            <person name="Albert R."/>
            <person name="Binder M."/>
            <person name="Bloem J."/>
            <person name="Labutti K."/>
            <person name="Salamov A."/>
            <person name="Andreopoulos B."/>
            <person name="Baker S."/>
            <person name="Barry K."/>
            <person name="Bills G."/>
            <person name="Bluhm B."/>
            <person name="Cannon C."/>
            <person name="Castanera R."/>
            <person name="Culley D."/>
            <person name="Daum C."/>
            <person name="Ezra D."/>
            <person name="Gonzalez J."/>
            <person name="Henrissat B."/>
            <person name="Kuo A."/>
            <person name="Liang C."/>
            <person name="Lipzen A."/>
            <person name="Lutzoni F."/>
            <person name="Magnuson J."/>
            <person name="Mondo S."/>
            <person name="Nolan M."/>
            <person name="Ohm R."/>
            <person name="Pangilinan J."/>
            <person name="Park H.-J."/>
            <person name="Ramirez L."/>
            <person name="Alfaro M."/>
            <person name="Sun H."/>
            <person name="Tritt A."/>
            <person name="Yoshinaga Y."/>
            <person name="Zwiers L.-H."/>
            <person name="Turgeon B."/>
            <person name="Goodwin S."/>
            <person name="Spatafora J."/>
            <person name="Crous P."/>
            <person name="Grigoriev I."/>
        </authorList>
    </citation>
    <scope>NUCLEOTIDE SEQUENCE</scope>
    <source>
        <strain evidence="2">CBS 473.64</strain>
    </source>
</reference>
<dbReference type="Proteomes" id="UP000799753">
    <property type="component" value="Unassembled WGS sequence"/>
</dbReference>
<dbReference type="EMBL" id="MU006787">
    <property type="protein sequence ID" value="KAF2639147.1"/>
    <property type="molecule type" value="Genomic_DNA"/>
</dbReference>
<feature type="coiled-coil region" evidence="1">
    <location>
        <begin position="51"/>
        <end position="85"/>
    </location>
</feature>
<gene>
    <name evidence="2" type="ORF">P280DRAFT_519351</name>
</gene>
<name>A0A6A6RVG1_9PLEO</name>
<proteinExistence type="predicted"/>
<keyword evidence="3" id="KW-1185">Reference proteome</keyword>
<evidence type="ECO:0000256" key="1">
    <source>
        <dbReference type="SAM" id="Coils"/>
    </source>
</evidence>
<sequence>MATPQVVRRWILSGAVTAITVTGSIYGAGLKEDMQAREKRRQAETTPEDVIAQLEQTRSDLVSKKNELERRIATFRIRRQEEEQGIKPENKGR</sequence>
<keyword evidence="1" id="KW-0175">Coiled coil</keyword>
<protein>
    <submittedName>
        <fullName evidence="2">Uncharacterized protein</fullName>
    </submittedName>
</protein>
<organism evidence="2 3">
    <name type="scientific">Massarina eburnea CBS 473.64</name>
    <dbReference type="NCBI Taxonomy" id="1395130"/>
    <lineage>
        <taxon>Eukaryota</taxon>
        <taxon>Fungi</taxon>
        <taxon>Dikarya</taxon>
        <taxon>Ascomycota</taxon>
        <taxon>Pezizomycotina</taxon>
        <taxon>Dothideomycetes</taxon>
        <taxon>Pleosporomycetidae</taxon>
        <taxon>Pleosporales</taxon>
        <taxon>Massarineae</taxon>
        <taxon>Massarinaceae</taxon>
        <taxon>Massarina</taxon>
    </lineage>
</organism>
<evidence type="ECO:0000313" key="3">
    <source>
        <dbReference type="Proteomes" id="UP000799753"/>
    </source>
</evidence>
<dbReference type="AlphaFoldDB" id="A0A6A6RVG1"/>
<accession>A0A6A6RVG1</accession>